<name>A0A1I7WQG2_HETBA</name>
<dbReference type="AlphaFoldDB" id="A0A1I7WQG2"/>
<accession>A0A1I7WQG2</accession>
<reference evidence="3" key="1">
    <citation type="submission" date="2016-11" db="UniProtKB">
        <authorList>
            <consortium name="WormBaseParasite"/>
        </authorList>
    </citation>
    <scope>IDENTIFICATION</scope>
</reference>
<evidence type="ECO:0000313" key="2">
    <source>
        <dbReference type="Proteomes" id="UP000095283"/>
    </source>
</evidence>
<keyword evidence="2" id="KW-1185">Reference proteome</keyword>
<protein>
    <submittedName>
        <fullName evidence="3">Secreted protein</fullName>
    </submittedName>
</protein>
<feature type="signal peptide" evidence="1">
    <location>
        <begin position="1"/>
        <end position="21"/>
    </location>
</feature>
<evidence type="ECO:0000256" key="1">
    <source>
        <dbReference type="SAM" id="SignalP"/>
    </source>
</evidence>
<evidence type="ECO:0000313" key="3">
    <source>
        <dbReference type="WBParaSite" id="Hba_07390"/>
    </source>
</evidence>
<sequence length="74" mass="8706">MTMVVLELLFFAYWEFKPTSSTAFNLMIEENSNICYFDVLILPYLIMNRSIHSELQRFFGNIVIFKISGSSIDR</sequence>
<organism evidence="2 3">
    <name type="scientific">Heterorhabditis bacteriophora</name>
    <name type="common">Entomopathogenic nematode worm</name>
    <dbReference type="NCBI Taxonomy" id="37862"/>
    <lineage>
        <taxon>Eukaryota</taxon>
        <taxon>Metazoa</taxon>
        <taxon>Ecdysozoa</taxon>
        <taxon>Nematoda</taxon>
        <taxon>Chromadorea</taxon>
        <taxon>Rhabditida</taxon>
        <taxon>Rhabditina</taxon>
        <taxon>Rhabditomorpha</taxon>
        <taxon>Strongyloidea</taxon>
        <taxon>Heterorhabditidae</taxon>
        <taxon>Heterorhabditis</taxon>
    </lineage>
</organism>
<dbReference type="Proteomes" id="UP000095283">
    <property type="component" value="Unplaced"/>
</dbReference>
<dbReference type="WBParaSite" id="Hba_07390">
    <property type="protein sequence ID" value="Hba_07390"/>
    <property type="gene ID" value="Hba_07390"/>
</dbReference>
<feature type="chain" id="PRO_5009310809" evidence="1">
    <location>
        <begin position="22"/>
        <end position="74"/>
    </location>
</feature>
<proteinExistence type="predicted"/>
<keyword evidence="1" id="KW-0732">Signal</keyword>